<protein>
    <submittedName>
        <fullName evidence="2">Uncharacterized protein</fullName>
    </submittedName>
</protein>
<gene>
    <name evidence="2" type="ORF">OCTVUL_1B007489</name>
</gene>
<feature type="region of interest" description="Disordered" evidence="1">
    <location>
        <begin position="44"/>
        <end position="66"/>
    </location>
</feature>
<proteinExistence type="predicted"/>
<name>A0AA36APR2_OCTVU</name>
<keyword evidence="3" id="KW-1185">Reference proteome</keyword>
<sequence>MDKLREKLQLPKTQSCHEVGSLNDFVRDSMYLAWPVASIAADGRRSPRRLLPRQQEAIDEEAEEDRINRERQAECRRRAMQGRASIDSTSWHMLRSVSEERRQSSGSYLSPTTNAIQLGKRIPLITKCIREPDGK</sequence>
<dbReference type="Proteomes" id="UP001162480">
    <property type="component" value="Chromosome 2"/>
</dbReference>
<reference evidence="2" key="1">
    <citation type="submission" date="2023-08" db="EMBL/GenBank/DDBJ databases">
        <authorList>
            <person name="Alioto T."/>
            <person name="Alioto T."/>
            <person name="Gomez Garrido J."/>
        </authorList>
    </citation>
    <scope>NUCLEOTIDE SEQUENCE</scope>
</reference>
<organism evidence="2 3">
    <name type="scientific">Octopus vulgaris</name>
    <name type="common">Common octopus</name>
    <dbReference type="NCBI Taxonomy" id="6645"/>
    <lineage>
        <taxon>Eukaryota</taxon>
        <taxon>Metazoa</taxon>
        <taxon>Spiralia</taxon>
        <taxon>Lophotrochozoa</taxon>
        <taxon>Mollusca</taxon>
        <taxon>Cephalopoda</taxon>
        <taxon>Coleoidea</taxon>
        <taxon>Octopodiformes</taxon>
        <taxon>Octopoda</taxon>
        <taxon>Incirrata</taxon>
        <taxon>Octopodidae</taxon>
        <taxon>Octopus</taxon>
    </lineage>
</organism>
<evidence type="ECO:0000256" key="1">
    <source>
        <dbReference type="SAM" id="MobiDB-lite"/>
    </source>
</evidence>
<dbReference type="AlphaFoldDB" id="A0AA36APR2"/>
<dbReference type="EMBL" id="OX597815">
    <property type="protein sequence ID" value="CAI9718517.1"/>
    <property type="molecule type" value="Genomic_DNA"/>
</dbReference>
<evidence type="ECO:0000313" key="2">
    <source>
        <dbReference type="EMBL" id="CAI9718517.1"/>
    </source>
</evidence>
<accession>A0AA36APR2</accession>
<evidence type="ECO:0000313" key="3">
    <source>
        <dbReference type="Proteomes" id="UP001162480"/>
    </source>
</evidence>